<keyword evidence="6 8" id="KW-0067">ATP-binding</keyword>
<keyword evidence="14" id="KW-1185">Reference proteome</keyword>
<dbReference type="InterPro" id="IPR006000">
    <property type="entry name" value="Xylulokinase"/>
</dbReference>
<dbReference type="Gene3D" id="3.30.420.40">
    <property type="match status" value="2"/>
</dbReference>
<dbReference type="Pfam" id="PF02782">
    <property type="entry name" value="FGGY_C"/>
    <property type="match status" value="1"/>
</dbReference>
<keyword evidence="2 8" id="KW-0859">Xylose metabolism</keyword>
<dbReference type="OrthoDB" id="9805576at2"/>
<dbReference type="PROSITE" id="PS00445">
    <property type="entry name" value="FGGY_KINASES_2"/>
    <property type="match status" value="1"/>
</dbReference>
<evidence type="ECO:0000256" key="5">
    <source>
        <dbReference type="ARBA" id="ARBA00022777"/>
    </source>
</evidence>
<organism evidence="13 14">
    <name type="scientific">Henriciella mobilis</name>
    <dbReference type="NCBI Taxonomy" id="2305467"/>
    <lineage>
        <taxon>Bacteria</taxon>
        <taxon>Pseudomonadati</taxon>
        <taxon>Pseudomonadota</taxon>
        <taxon>Alphaproteobacteria</taxon>
        <taxon>Hyphomonadales</taxon>
        <taxon>Hyphomonadaceae</taxon>
        <taxon>Henriciella</taxon>
    </lineage>
</organism>
<dbReference type="GO" id="GO:0005998">
    <property type="term" value="P:xylulose catabolic process"/>
    <property type="evidence" value="ECO:0007669"/>
    <property type="project" value="UniProtKB-UniRule"/>
</dbReference>
<dbReference type="HAMAP" id="MF_02220">
    <property type="entry name" value="XylB"/>
    <property type="match status" value="1"/>
</dbReference>
<dbReference type="InterPro" id="IPR018485">
    <property type="entry name" value="FGGY_C"/>
</dbReference>
<keyword evidence="4 8" id="KW-0547">Nucleotide-binding</keyword>
<keyword evidence="3 8" id="KW-0808">Transferase</keyword>
<comment type="caution">
    <text evidence="13">The sequence shown here is derived from an EMBL/GenBank/DDBJ whole genome shotgun (WGS) entry which is preliminary data.</text>
</comment>
<dbReference type="GO" id="GO:0004856">
    <property type="term" value="F:D-xylulokinase activity"/>
    <property type="evidence" value="ECO:0007669"/>
    <property type="project" value="UniProtKB-UniRule"/>
</dbReference>
<proteinExistence type="inferred from homology"/>
<comment type="function">
    <text evidence="8">Catalyzes the phosphorylation of D-xylulose to D-xylulose 5-phosphate.</text>
</comment>
<dbReference type="PANTHER" id="PTHR43095:SF6">
    <property type="entry name" value="XYLULOSE KINASE"/>
    <property type="match status" value="1"/>
</dbReference>
<dbReference type="SUPFAM" id="SSF53067">
    <property type="entry name" value="Actin-like ATPase domain"/>
    <property type="match status" value="2"/>
</dbReference>
<gene>
    <name evidence="8 10 13" type="primary">xylB</name>
    <name evidence="13" type="ORF">D1223_02175</name>
</gene>
<feature type="active site" description="Proton acceptor" evidence="8">
    <location>
        <position position="232"/>
    </location>
</feature>
<evidence type="ECO:0000313" key="14">
    <source>
        <dbReference type="Proteomes" id="UP000266385"/>
    </source>
</evidence>
<dbReference type="InterPro" id="IPR000577">
    <property type="entry name" value="Carb_kinase_FGGY"/>
</dbReference>
<keyword evidence="7 8" id="KW-0119">Carbohydrate metabolism</keyword>
<keyword evidence="5 8" id="KW-0418">Kinase</keyword>
<evidence type="ECO:0000256" key="1">
    <source>
        <dbReference type="ARBA" id="ARBA00009156"/>
    </source>
</evidence>
<evidence type="ECO:0000256" key="8">
    <source>
        <dbReference type="HAMAP-Rule" id="MF_02220"/>
    </source>
</evidence>
<dbReference type="EC" id="2.7.1.17" evidence="8 10"/>
<accession>A0A399RLQ7</accession>
<evidence type="ECO:0000259" key="11">
    <source>
        <dbReference type="Pfam" id="PF00370"/>
    </source>
</evidence>
<evidence type="ECO:0000256" key="2">
    <source>
        <dbReference type="ARBA" id="ARBA00022629"/>
    </source>
</evidence>
<dbReference type="InterPro" id="IPR018483">
    <property type="entry name" value="Carb_kinase_FGGY_CS"/>
</dbReference>
<feature type="domain" description="Carbohydrate kinase FGGY N-terminal" evidence="11">
    <location>
        <begin position="1"/>
        <end position="239"/>
    </location>
</feature>
<sequence length="484" mass="51695">MFLGIDIGTSSVKAVLMDEAGRVVDTASADLPISRPRPLWSEQKPADWWTATNMAVAGLNVNHRHAVKAVGLSGQMHGATLLDKALNPLRPAILWNDGRSLEEASALQEKEPDFVEKGGNLVMPGFTAPKLEWVRRHEPEIFAKVAKVLLPKDYVRLRMTGELASDMSDSAGTLWMDVAGRKWHEPLLDACGLTVDHMPSLHEGVEETGILRQEAAEAWGMDRVPVVAGGGDNAAGAVGAGIVDEGDALLSLGTSGVIFVAGSEFRSNPDSAAHAFCHALPGRWHLMSVMLSAASCVDWACQATGTPSAEDMINLAERDASLACKEVFLPYLSGERTPHNNPYASGVLFGLDHDSSKGQIAQAVLEGVAFGMADGFDALLDSGIDVHSISVIGGGSQSAYWGRILAAVLERPLVYRDGAATGPALGAARLARYSQLKGTFDEAFAAPRAINVIEPHDPDIDRLQEKRVKFTRLYQALVGEFTGD</sequence>
<name>A0A399RLQ7_9PROT</name>
<comment type="catalytic activity">
    <reaction evidence="8 10">
        <text>D-xylulose + ATP = D-xylulose 5-phosphate + ADP + H(+)</text>
        <dbReference type="Rhea" id="RHEA:10964"/>
        <dbReference type="ChEBI" id="CHEBI:15378"/>
        <dbReference type="ChEBI" id="CHEBI:17140"/>
        <dbReference type="ChEBI" id="CHEBI:30616"/>
        <dbReference type="ChEBI" id="CHEBI:57737"/>
        <dbReference type="ChEBI" id="CHEBI:456216"/>
        <dbReference type="EC" id="2.7.1.17"/>
    </reaction>
</comment>
<dbReference type="NCBIfam" id="TIGR01312">
    <property type="entry name" value="XylB"/>
    <property type="match status" value="1"/>
</dbReference>
<dbReference type="PIRSF" id="PIRSF000538">
    <property type="entry name" value="GlpK"/>
    <property type="match status" value="1"/>
</dbReference>
<dbReference type="AlphaFoldDB" id="A0A399RLQ7"/>
<comment type="similarity">
    <text evidence="1 8 9">Belongs to the FGGY kinase family.</text>
</comment>
<evidence type="ECO:0000256" key="3">
    <source>
        <dbReference type="ARBA" id="ARBA00022679"/>
    </source>
</evidence>
<evidence type="ECO:0000256" key="4">
    <source>
        <dbReference type="ARBA" id="ARBA00022741"/>
    </source>
</evidence>
<dbReference type="GO" id="GO:0005524">
    <property type="term" value="F:ATP binding"/>
    <property type="evidence" value="ECO:0007669"/>
    <property type="project" value="UniProtKB-UniRule"/>
</dbReference>
<evidence type="ECO:0000256" key="10">
    <source>
        <dbReference type="RuleBase" id="RU364073"/>
    </source>
</evidence>
<dbReference type="InterPro" id="IPR050406">
    <property type="entry name" value="FGGY_Carb_Kinase"/>
</dbReference>
<dbReference type="Pfam" id="PF00370">
    <property type="entry name" value="FGGY_N"/>
    <property type="match status" value="1"/>
</dbReference>
<dbReference type="PROSITE" id="PS00933">
    <property type="entry name" value="FGGY_KINASES_1"/>
    <property type="match status" value="1"/>
</dbReference>
<dbReference type="RefSeq" id="WP_119374761.1">
    <property type="nucleotide sequence ID" value="NZ_QWFX01000005.1"/>
</dbReference>
<evidence type="ECO:0000256" key="7">
    <source>
        <dbReference type="ARBA" id="ARBA00023277"/>
    </source>
</evidence>
<evidence type="ECO:0000259" key="12">
    <source>
        <dbReference type="Pfam" id="PF02782"/>
    </source>
</evidence>
<dbReference type="CDD" id="cd07808">
    <property type="entry name" value="ASKHA_NBD_FGGY_EcXK-like"/>
    <property type="match status" value="1"/>
</dbReference>
<reference evidence="13 14" key="1">
    <citation type="submission" date="2018-08" db="EMBL/GenBank/DDBJ databases">
        <title>Henriciella mobilis sp. nov., isolated from seawater.</title>
        <authorList>
            <person name="Cheng H."/>
            <person name="Wu Y.-H."/>
            <person name="Xu X.-W."/>
            <person name="Guo L.-L."/>
        </authorList>
    </citation>
    <scope>NUCLEOTIDE SEQUENCE [LARGE SCALE GENOMIC DNA]</scope>
    <source>
        <strain evidence="13 14">JN25</strain>
    </source>
</reference>
<evidence type="ECO:0000256" key="6">
    <source>
        <dbReference type="ARBA" id="ARBA00022840"/>
    </source>
</evidence>
<dbReference type="PANTHER" id="PTHR43095">
    <property type="entry name" value="SUGAR KINASE"/>
    <property type="match status" value="1"/>
</dbReference>
<protein>
    <recommendedName>
        <fullName evidence="8 10">Xylulose kinase</fullName>
        <shortName evidence="8 10">Xylulokinase</shortName>
        <ecNumber evidence="8 10">2.7.1.17</ecNumber>
    </recommendedName>
</protein>
<dbReference type="EMBL" id="QWFX01000005">
    <property type="protein sequence ID" value="RIJ32680.1"/>
    <property type="molecule type" value="Genomic_DNA"/>
</dbReference>
<feature type="domain" description="Carbohydrate kinase FGGY C-terminal" evidence="12">
    <location>
        <begin position="249"/>
        <end position="433"/>
    </location>
</feature>
<dbReference type="GO" id="GO:0042732">
    <property type="term" value="P:D-xylose metabolic process"/>
    <property type="evidence" value="ECO:0007669"/>
    <property type="project" value="UniProtKB-KW"/>
</dbReference>
<dbReference type="Proteomes" id="UP000266385">
    <property type="component" value="Unassembled WGS sequence"/>
</dbReference>
<feature type="site" description="Important for activity" evidence="8">
    <location>
        <position position="6"/>
    </location>
</feature>
<dbReference type="InterPro" id="IPR043129">
    <property type="entry name" value="ATPase_NBD"/>
</dbReference>
<feature type="binding site" evidence="8">
    <location>
        <begin position="76"/>
        <end position="77"/>
    </location>
    <ligand>
        <name>substrate</name>
    </ligand>
</feature>
<dbReference type="InterPro" id="IPR018484">
    <property type="entry name" value="FGGY_N"/>
</dbReference>
<evidence type="ECO:0000313" key="13">
    <source>
        <dbReference type="EMBL" id="RIJ32680.1"/>
    </source>
</evidence>
<evidence type="ECO:0000256" key="9">
    <source>
        <dbReference type="RuleBase" id="RU003733"/>
    </source>
</evidence>